<dbReference type="Pfam" id="PF02515">
    <property type="entry name" value="CoA_transf_3"/>
    <property type="match status" value="1"/>
</dbReference>
<keyword evidence="1 2" id="KW-0808">Transferase</keyword>
<organism evidence="2">
    <name type="scientific">candidate division WOR-3 bacterium</name>
    <dbReference type="NCBI Taxonomy" id="2052148"/>
    <lineage>
        <taxon>Bacteria</taxon>
        <taxon>Bacteria division WOR-3</taxon>
    </lineage>
</organism>
<proteinExistence type="predicted"/>
<dbReference type="InterPro" id="IPR050483">
    <property type="entry name" value="CoA-transferase_III_domain"/>
</dbReference>
<accession>A0A7C2K4A8</accession>
<gene>
    <name evidence="2" type="ORF">ENQ77_08185</name>
</gene>
<dbReference type="SUPFAM" id="SSF89796">
    <property type="entry name" value="CoA-transferase family III (CaiB/BaiF)"/>
    <property type="match status" value="1"/>
</dbReference>
<comment type="caution">
    <text evidence="2">The sequence shown here is derived from an EMBL/GenBank/DDBJ whole genome shotgun (WGS) entry which is preliminary data.</text>
</comment>
<evidence type="ECO:0000313" key="2">
    <source>
        <dbReference type="EMBL" id="HEN28602.1"/>
    </source>
</evidence>
<dbReference type="EMBL" id="DSOL01000232">
    <property type="protein sequence ID" value="HEN28602.1"/>
    <property type="molecule type" value="Genomic_DNA"/>
</dbReference>
<name>A0A7C2K4A8_UNCW3</name>
<dbReference type="InterPro" id="IPR044855">
    <property type="entry name" value="CoA-Trfase_III_dom3_sf"/>
</dbReference>
<dbReference type="GO" id="GO:0008410">
    <property type="term" value="F:CoA-transferase activity"/>
    <property type="evidence" value="ECO:0007669"/>
    <property type="project" value="TreeGrafter"/>
</dbReference>
<protein>
    <submittedName>
        <fullName evidence="2">CoA transferase</fullName>
    </submittedName>
</protein>
<dbReference type="Gene3D" id="3.40.50.10540">
    <property type="entry name" value="Crotonobetainyl-coa:carnitine coa-transferase, domain 1"/>
    <property type="match status" value="1"/>
</dbReference>
<dbReference type="PANTHER" id="PTHR48207:SF3">
    <property type="entry name" value="SUCCINATE--HYDROXYMETHYLGLUTARATE COA-TRANSFERASE"/>
    <property type="match status" value="1"/>
</dbReference>
<dbReference type="InterPro" id="IPR003673">
    <property type="entry name" value="CoA-Trfase_fam_III"/>
</dbReference>
<evidence type="ECO:0000256" key="1">
    <source>
        <dbReference type="ARBA" id="ARBA00022679"/>
    </source>
</evidence>
<dbReference type="AlphaFoldDB" id="A0A7C2K4A8"/>
<reference evidence="2" key="1">
    <citation type="journal article" date="2020" name="mSystems">
        <title>Genome- and Community-Level Interaction Insights into Carbon Utilization and Element Cycling Functions of Hydrothermarchaeota in Hydrothermal Sediment.</title>
        <authorList>
            <person name="Zhou Z."/>
            <person name="Liu Y."/>
            <person name="Xu W."/>
            <person name="Pan J."/>
            <person name="Luo Z.H."/>
            <person name="Li M."/>
        </authorList>
    </citation>
    <scope>NUCLEOTIDE SEQUENCE [LARGE SCALE GENOMIC DNA]</scope>
    <source>
        <strain evidence="2">SpSt-34</strain>
    </source>
</reference>
<dbReference type="InterPro" id="IPR023606">
    <property type="entry name" value="CoA-Trfase_III_dom_1_sf"/>
</dbReference>
<dbReference type="PANTHER" id="PTHR48207">
    <property type="entry name" value="SUCCINATE--HYDROXYMETHYLGLUTARATE COA-TRANSFERASE"/>
    <property type="match status" value="1"/>
</dbReference>
<dbReference type="Gene3D" id="3.30.1540.10">
    <property type="entry name" value="formyl-coa transferase, domain 3"/>
    <property type="match status" value="1"/>
</dbReference>
<sequence>MKALEGLKVVGLVTAGAGPMLLRTLAIHGAQVVVIETTKRPNVTRLSGPYKDGKPGPDRSYSFAISLNGGYSLLLDLKHPKAEVVKKRLIEWADVIVENWRPGVVERLGMGYEEVKKIKPDIIMLSISHMGRGGPYSHMPGWGITLSALSGLMFLTGWPDRSPVNLGGLGILPDYISPRFGVIAIMAAIEYKRQTGKGQYIDLSQYECCLQFQIPALLEYTCNKRIPMRMGNKSEIACPHNVYKCRGEDNWCAISINSDEEWEKFAKIMEKPWLAKKFKTFKERKKHEDEIDAIIEEWTRNFDPFELMHILQKHGIAAGVVRDIKSALSCPQLTHRSYWKKLTHPVLGTAIYQGPSYILSETPYELQRPPCLGEHTEFVCTQLLGFSDEEFVKLLQEGVFQ</sequence>